<feature type="region of interest" description="Disordered" evidence="1">
    <location>
        <begin position="61"/>
        <end position="80"/>
    </location>
</feature>
<proteinExistence type="predicted"/>
<dbReference type="Proteomes" id="UP001055111">
    <property type="component" value="Unassembled WGS sequence"/>
</dbReference>
<organism evidence="3 4">
    <name type="scientific">Caballeronia novacaledonica</name>
    <dbReference type="NCBI Taxonomy" id="1544861"/>
    <lineage>
        <taxon>Bacteria</taxon>
        <taxon>Pseudomonadati</taxon>
        <taxon>Pseudomonadota</taxon>
        <taxon>Betaproteobacteria</taxon>
        <taxon>Burkholderiales</taxon>
        <taxon>Burkholderiaceae</taxon>
        <taxon>Caballeronia</taxon>
    </lineage>
</organism>
<dbReference type="InterPro" id="IPR008592">
    <property type="entry name" value="DUF874"/>
</dbReference>
<dbReference type="EMBL" id="BPUS01000033">
    <property type="protein sequence ID" value="GJH30232.1"/>
    <property type="molecule type" value="Genomic_DNA"/>
</dbReference>
<reference evidence="3" key="1">
    <citation type="submission" date="2022-09" db="EMBL/GenBank/DDBJ databases">
        <title>Isolation and characterization of 3-chlorobenzoate degrading bacteria from soils in Shizuoka.</title>
        <authorList>
            <person name="Ifat A."/>
            <person name="Ogawa N."/>
            <person name="Kimbara K."/>
            <person name="Moriuchi R."/>
            <person name="Dohra H."/>
            <person name="Shintani M."/>
        </authorList>
    </citation>
    <scope>NUCLEOTIDE SEQUENCE</scope>
    <source>
        <strain evidence="3">19CS4-2</strain>
    </source>
</reference>
<evidence type="ECO:0000313" key="3">
    <source>
        <dbReference type="EMBL" id="GJH30232.1"/>
    </source>
</evidence>
<dbReference type="RefSeq" id="WP_238217910.1">
    <property type="nucleotide sequence ID" value="NZ_BPUS01000033.1"/>
</dbReference>
<evidence type="ECO:0000313" key="4">
    <source>
        <dbReference type="Proteomes" id="UP001055111"/>
    </source>
</evidence>
<keyword evidence="2" id="KW-0472">Membrane</keyword>
<dbReference type="AlphaFoldDB" id="A0AA37IJ50"/>
<evidence type="ECO:0000256" key="1">
    <source>
        <dbReference type="SAM" id="MobiDB-lite"/>
    </source>
</evidence>
<comment type="caution">
    <text evidence="3">The sequence shown here is derived from an EMBL/GenBank/DDBJ whole genome shotgun (WGS) entry which is preliminary data.</text>
</comment>
<evidence type="ECO:0000256" key="2">
    <source>
        <dbReference type="SAM" id="Phobius"/>
    </source>
</evidence>
<accession>A0AA37IJ50</accession>
<sequence length="281" mass="31172">MTEAGASTTVLSSALTLVGSGVATALVSYFLGRAKSKAEMEKMKAETEKTRAEMEKIKPDTEKTKAEMEKVKAETEKTKAEMEKMKAETEKTKLEMQALTTTVSDLAVASERTLFDGTETSDYGFTVRGSPGFIWGKDGKPASARGEGELVIEDGMMNVKRTNTDGRFELWFEHYSVGENNNSTVIPKNELMSGDRKLRVSCEAKAAGAKHTLRFLIRNPWTGDRLFSDTRKVEGNEWKKLEVYLKFDPAQDVIFRMDDEGVSAAPSSVQIRKVVITERIG</sequence>
<feature type="transmembrane region" description="Helical" evidence="2">
    <location>
        <begin position="12"/>
        <end position="32"/>
    </location>
</feature>
<dbReference type="Pfam" id="PF05917">
    <property type="entry name" value="DUF874"/>
    <property type="match status" value="1"/>
</dbReference>
<gene>
    <name evidence="3" type="ORF">CBA19CS42_36970</name>
</gene>
<dbReference type="Gene3D" id="6.10.250.3110">
    <property type="match status" value="1"/>
</dbReference>
<keyword evidence="2" id="KW-0812">Transmembrane</keyword>
<protein>
    <submittedName>
        <fullName evidence="3">Uncharacterized protein</fullName>
    </submittedName>
</protein>
<name>A0AA37IJ50_9BURK</name>
<keyword evidence="2" id="KW-1133">Transmembrane helix</keyword>